<accession>A0AAD4C815</accession>
<name>A0AAD4C815_BOLED</name>
<dbReference type="EMBL" id="WHUW01000002">
    <property type="protein sequence ID" value="KAF8450948.1"/>
    <property type="molecule type" value="Genomic_DNA"/>
</dbReference>
<dbReference type="AlphaFoldDB" id="A0AAD4C815"/>
<evidence type="ECO:0000256" key="1">
    <source>
        <dbReference type="SAM" id="MobiDB-lite"/>
    </source>
</evidence>
<reference evidence="2" key="2">
    <citation type="journal article" date="2020" name="Nat. Commun.">
        <title>Large-scale genome sequencing of mycorrhizal fungi provides insights into the early evolution of symbiotic traits.</title>
        <authorList>
            <person name="Miyauchi S."/>
            <person name="Kiss E."/>
            <person name="Kuo A."/>
            <person name="Drula E."/>
            <person name="Kohler A."/>
            <person name="Sanchez-Garcia M."/>
            <person name="Morin E."/>
            <person name="Andreopoulos B."/>
            <person name="Barry K.W."/>
            <person name="Bonito G."/>
            <person name="Buee M."/>
            <person name="Carver A."/>
            <person name="Chen C."/>
            <person name="Cichocki N."/>
            <person name="Clum A."/>
            <person name="Culley D."/>
            <person name="Crous P.W."/>
            <person name="Fauchery L."/>
            <person name="Girlanda M."/>
            <person name="Hayes R.D."/>
            <person name="Keri Z."/>
            <person name="LaButti K."/>
            <person name="Lipzen A."/>
            <person name="Lombard V."/>
            <person name="Magnuson J."/>
            <person name="Maillard F."/>
            <person name="Murat C."/>
            <person name="Nolan M."/>
            <person name="Ohm R.A."/>
            <person name="Pangilinan J."/>
            <person name="Pereira M.F."/>
            <person name="Perotto S."/>
            <person name="Peter M."/>
            <person name="Pfister S."/>
            <person name="Riley R."/>
            <person name="Sitrit Y."/>
            <person name="Stielow J.B."/>
            <person name="Szollosi G."/>
            <person name="Zifcakova L."/>
            <person name="Stursova M."/>
            <person name="Spatafora J.W."/>
            <person name="Tedersoo L."/>
            <person name="Vaario L.M."/>
            <person name="Yamada A."/>
            <person name="Yan M."/>
            <person name="Wang P."/>
            <person name="Xu J."/>
            <person name="Bruns T."/>
            <person name="Baldrian P."/>
            <person name="Vilgalys R."/>
            <person name="Dunand C."/>
            <person name="Henrissat B."/>
            <person name="Grigoriev I.V."/>
            <person name="Hibbett D."/>
            <person name="Nagy L.G."/>
            <person name="Martin F.M."/>
        </authorList>
    </citation>
    <scope>NUCLEOTIDE SEQUENCE</scope>
    <source>
        <strain evidence="2">BED1</strain>
    </source>
</reference>
<feature type="region of interest" description="Disordered" evidence="1">
    <location>
        <begin position="111"/>
        <end position="138"/>
    </location>
</feature>
<dbReference type="Proteomes" id="UP001194468">
    <property type="component" value="Unassembled WGS sequence"/>
</dbReference>
<evidence type="ECO:0000313" key="2">
    <source>
        <dbReference type="EMBL" id="KAF8450948.1"/>
    </source>
</evidence>
<proteinExistence type="predicted"/>
<reference evidence="2" key="1">
    <citation type="submission" date="2019-10" db="EMBL/GenBank/DDBJ databases">
        <authorList>
            <consortium name="DOE Joint Genome Institute"/>
            <person name="Kuo A."/>
            <person name="Miyauchi S."/>
            <person name="Kiss E."/>
            <person name="Drula E."/>
            <person name="Kohler A."/>
            <person name="Sanchez-Garcia M."/>
            <person name="Andreopoulos B."/>
            <person name="Barry K.W."/>
            <person name="Bonito G."/>
            <person name="Buee M."/>
            <person name="Carver A."/>
            <person name="Chen C."/>
            <person name="Cichocki N."/>
            <person name="Clum A."/>
            <person name="Culley D."/>
            <person name="Crous P.W."/>
            <person name="Fauchery L."/>
            <person name="Girlanda M."/>
            <person name="Hayes R."/>
            <person name="Keri Z."/>
            <person name="LaButti K."/>
            <person name="Lipzen A."/>
            <person name="Lombard V."/>
            <person name="Magnuson J."/>
            <person name="Maillard F."/>
            <person name="Morin E."/>
            <person name="Murat C."/>
            <person name="Nolan M."/>
            <person name="Ohm R."/>
            <person name="Pangilinan J."/>
            <person name="Pereira M."/>
            <person name="Perotto S."/>
            <person name="Peter M."/>
            <person name="Riley R."/>
            <person name="Sitrit Y."/>
            <person name="Stielow B."/>
            <person name="Szollosi G."/>
            <person name="Zifcakova L."/>
            <person name="Stursova M."/>
            <person name="Spatafora J.W."/>
            <person name="Tedersoo L."/>
            <person name="Vaario L.-M."/>
            <person name="Yamada A."/>
            <person name="Yan M."/>
            <person name="Wang P."/>
            <person name="Xu J."/>
            <person name="Bruns T."/>
            <person name="Baldrian P."/>
            <person name="Vilgalys R."/>
            <person name="Henrissat B."/>
            <person name="Grigoriev I.V."/>
            <person name="Hibbett D."/>
            <person name="Nagy L.G."/>
            <person name="Martin F.M."/>
        </authorList>
    </citation>
    <scope>NUCLEOTIDE SEQUENCE</scope>
    <source>
        <strain evidence="2">BED1</strain>
    </source>
</reference>
<sequence length="177" mass="19782">MYGVRVRTKSVVIVADHSPRGWYKYYDKDATNHAILLNSTLAKHTRAYKFGLGIRWWLSNVTALTCERARVMGSATCEPFGSGWWVKRAIGLNLTRERACVYYSPPRPGNEPTDPIRHTTCTPSRLGNGNESNGTGDFDVTMTQRAPLDVPQLDNKPMGSIGRTVYRSVHHPEATTS</sequence>
<gene>
    <name evidence="2" type="ORF">L210DRAFT_3627285</name>
</gene>
<evidence type="ECO:0000313" key="3">
    <source>
        <dbReference type="Proteomes" id="UP001194468"/>
    </source>
</evidence>
<protein>
    <submittedName>
        <fullName evidence="2">Uncharacterized protein</fullName>
    </submittedName>
</protein>
<feature type="compositionally biased region" description="Polar residues" evidence="1">
    <location>
        <begin position="119"/>
        <end position="135"/>
    </location>
</feature>
<organism evidence="2 3">
    <name type="scientific">Boletus edulis BED1</name>
    <dbReference type="NCBI Taxonomy" id="1328754"/>
    <lineage>
        <taxon>Eukaryota</taxon>
        <taxon>Fungi</taxon>
        <taxon>Dikarya</taxon>
        <taxon>Basidiomycota</taxon>
        <taxon>Agaricomycotina</taxon>
        <taxon>Agaricomycetes</taxon>
        <taxon>Agaricomycetidae</taxon>
        <taxon>Boletales</taxon>
        <taxon>Boletineae</taxon>
        <taxon>Boletaceae</taxon>
        <taxon>Boletoideae</taxon>
        <taxon>Boletus</taxon>
    </lineage>
</organism>
<keyword evidence="3" id="KW-1185">Reference proteome</keyword>
<comment type="caution">
    <text evidence="2">The sequence shown here is derived from an EMBL/GenBank/DDBJ whole genome shotgun (WGS) entry which is preliminary data.</text>
</comment>